<proteinExistence type="predicted"/>
<reference evidence="1" key="1">
    <citation type="journal article" date="2021" name="Proc. Natl. Acad. Sci. U.S.A.">
        <title>A Catalog of Tens of Thousands of Viruses from Human Metagenomes Reveals Hidden Associations with Chronic Diseases.</title>
        <authorList>
            <person name="Tisza M.J."/>
            <person name="Buck C.B."/>
        </authorList>
    </citation>
    <scope>NUCLEOTIDE SEQUENCE</scope>
    <source>
        <strain evidence="1">CtpyK9</strain>
    </source>
</reference>
<evidence type="ECO:0000313" key="1">
    <source>
        <dbReference type="EMBL" id="DAF97961.1"/>
    </source>
</evidence>
<accession>A0A8S5UU07</accession>
<dbReference type="EMBL" id="BK016139">
    <property type="protein sequence ID" value="DAF97961.1"/>
    <property type="molecule type" value="Genomic_DNA"/>
</dbReference>
<protein>
    <submittedName>
        <fullName evidence="1">Uncharacterized protein</fullName>
    </submittedName>
</protein>
<organism evidence="1">
    <name type="scientific">Siphoviridae sp. ctpyK9</name>
    <dbReference type="NCBI Taxonomy" id="2825679"/>
    <lineage>
        <taxon>Viruses</taxon>
        <taxon>Duplodnaviria</taxon>
        <taxon>Heunggongvirae</taxon>
        <taxon>Uroviricota</taxon>
        <taxon>Caudoviricetes</taxon>
    </lineage>
</organism>
<name>A0A8S5UU07_9CAUD</name>
<sequence length="125" mass="13118">MTDTITHTSGDYTLILDGGATTVAARTYHLTRVTRTEDSLAHLTVAPGQWLVDAGQLPAHDTPSSTLVALVQHVHALHGQLRVADSNTNPLLAGLALPADSGPEAAVRYGSAADQAADAHHNRIR</sequence>